<reference evidence="2" key="1">
    <citation type="submission" date="2023-01" db="EMBL/GenBank/DDBJ databases">
        <title>The chitinases involved in constricting ring structure development in the nematode-trapping fungus Drechslerella dactyloides.</title>
        <authorList>
            <person name="Wang R."/>
            <person name="Zhang L."/>
            <person name="Tang P."/>
            <person name="Li S."/>
            <person name="Liang L."/>
        </authorList>
    </citation>
    <scope>NUCLEOTIDE SEQUENCE</scope>
    <source>
        <strain evidence="2">YMF1.00031</strain>
    </source>
</reference>
<gene>
    <name evidence="2" type="ORF">Dda_4477</name>
</gene>
<dbReference type="EMBL" id="JAQGDS010000005">
    <property type="protein sequence ID" value="KAJ6260253.1"/>
    <property type="molecule type" value="Genomic_DNA"/>
</dbReference>
<proteinExistence type="predicted"/>
<dbReference type="InterPro" id="IPR036047">
    <property type="entry name" value="F-box-like_dom_sf"/>
</dbReference>
<dbReference type="InterPro" id="IPR001810">
    <property type="entry name" value="F-box_dom"/>
</dbReference>
<accession>A0AAD6IWZ5</accession>
<dbReference type="AlphaFoldDB" id="A0AAD6IWZ5"/>
<dbReference type="PROSITE" id="PS50181">
    <property type="entry name" value="FBOX"/>
    <property type="match status" value="1"/>
</dbReference>
<dbReference type="Proteomes" id="UP001221413">
    <property type="component" value="Unassembled WGS sequence"/>
</dbReference>
<feature type="domain" description="F-box" evidence="1">
    <location>
        <begin position="3"/>
        <end position="48"/>
    </location>
</feature>
<dbReference type="Pfam" id="PF12937">
    <property type="entry name" value="F-box-like"/>
    <property type="match status" value="1"/>
</dbReference>
<evidence type="ECO:0000313" key="3">
    <source>
        <dbReference type="Proteomes" id="UP001221413"/>
    </source>
</evidence>
<sequence length="488" mass="55267">MTGPTLVTIPPELVGEIMAYLPLNDVLSLMRTCKALYPGSHRRLWHTLHLCDRVPRRYIGPPCPPLTFMPQVANVVANEGCRQLERVMQEARTQKGKCTEGQSLWSGLADSQFGFQHMRGLALEAEVFQRSTAWVEDGLISALGHLIGGGKIPLTWMKVSVWSSYLETSDRLPGGIEQFLSLVKKYSKTKKPEEFSLIVDANFISSISPWYRLRSSLFDLIDMSKLTTLDLRLDLFDDDDEGPIAGAAVFAPQQHYSKNRRPAAQVAGSNAVKQIKELTRLLIRSPNLRSFRLITDSEDRPYNPPPISQLAPLLKKLQYAFLNLRKLTWLALCGEIFHPSFFVIPPRNVRVVKIRCDVSVAWWRRFARCPFPAVEEMLLLHRPVLRGGWMDASDEMHYKPVVQTHCIGDYGAPYAFAVGDVGISTLKRFFTDGECAPADLLRCIVRKNKGLAGQKQPIRLPPALMQNMSRGGRYRGYFRHKMYPENPE</sequence>
<evidence type="ECO:0000313" key="2">
    <source>
        <dbReference type="EMBL" id="KAJ6260253.1"/>
    </source>
</evidence>
<dbReference type="SMART" id="SM00256">
    <property type="entry name" value="FBOX"/>
    <property type="match status" value="1"/>
</dbReference>
<evidence type="ECO:0000259" key="1">
    <source>
        <dbReference type="PROSITE" id="PS50181"/>
    </source>
</evidence>
<comment type="caution">
    <text evidence="2">The sequence shown here is derived from an EMBL/GenBank/DDBJ whole genome shotgun (WGS) entry which is preliminary data.</text>
</comment>
<keyword evidence="3" id="KW-1185">Reference proteome</keyword>
<name>A0AAD6IWZ5_DREDA</name>
<protein>
    <recommendedName>
        <fullName evidence="1">F-box domain-containing protein</fullName>
    </recommendedName>
</protein>
<organism evidence="2 3">
    <name type="scientific">Drechslerella dactyloides</name>
    <name type="common">Nematode-trapping fungus</name>
    <name type="synonym">Arthrobotrys dactyloides</name>
    <dbReference type="NCBI Taxonomy" id="74499"/>
    <lineage>
        <taxon>Eukaryota</taxon>
        <taxon>Fungi</taxon>
        <taxon>Dikarya</taxon>
        <taxon>Ascomycota</taxon>
        <taxon>Pezizomycotina</taxon>
        <taxon>Orbiliomycetes</taxon>
        <taxon>Orbiliales</taxon>
        <taxon>Orbiliaceae</taxon>
        <taxon>Drechslerella</taxon>
    </lineage>
</organism>
<dbReference type="SUPFAM" id="SSF81383">
    <property type="entry name" value="F-box domain"/>
    <property type="match status" value="1"/>
</dbReference>